<evidence type="ECO:0000256" key="2">
    <source>
        <dbReference type="ARBA" id="ARBA00013167"/>
    </source>
</evidence>
<accession>A0A0M0JQN0</accession>
<dbReference type="GO" id="GO:0006633">
    <property type="term" value="P:fatty acid biosynthetic process"/>
    <property type="evidence" value="ECO:0007669"/>
    <property type="project" value="InterPro"/>
</dbReference>
<dbReference type="EMBL" id="JWZX01002496">
    <property type="protein sequence ID" value="KOO28906.1"/>
    <property type="molecule type" value="Genomic_DNA"/>
</dbReference>
<reference evidence="11" key="1">
    <citation type="journal article" date="2015" name="PLoS Genet.">
        <title>Genome Sequence and Transcriptome Analyses of Chrysochromulina tobin: Metabolic Tools for Enhanced Algal Fitness in the Prominent Order Prymnesiales (Haptophyceae).</title>
        <authorList>
            <person name="Hovde B.T."/>
            <person name="Deodato C.R."/>
            <person name="Hunsperger H.M."/>
            <person name="Ryken S.A."/>
            <person name="Yost W."/>
            <person name="Jha R.K."/>
            <person name="Patterson J."/>
            <person name="Monnat R.J. Jr."/>
            <person name="Barlow S.B."/>
            <person name="Starkenburg S.R."/>
            <person name="Cattolico R.A."/>
        </authorList>
    </citation>
    <scope>NUCLEOTIDE SEQUENCE</scope>
    <source>
        <strain evidence="11">CCMP291</strain>
    </source>
</reference>
<dbReference type="EC" id="4.2.1.59" evidence="2"/>
<proteinExistence type="inferred from homology"/>
<keyword evidence="5" id="KW-0441">Lipid A biosynthesis</keyword>
<dbReference type="PANTHER" id="PTHR30272:SF1">
    <property type="entry name" value="3-HYDROXYACYL-[ACYL-CARRIER-PROTEIN] DEHYDRATASE"/>
    <property type="match status" value="1"/>
</dbReference>
<organism evidence="10 11">
    <name type="scientific">Chrysochromulina tobinii</name>
    <dbReference type="NCBI Taxonomy" id="1460289"/>
    <lineage>
        <taxon>Eukaryota</taxon>
        <taxon>Haptista</taxon>
        <taxon>Haptophyta</taxon>
        <taxon>Prymnesiophyceae</taxon>
        <taxon>Prymnesiales</taxon>
        <taxon>Chrysochromulinaceae</taxon>
        <taxon>Chrysochromulina</taxon>
    </lineage>
</organism>
<evidence type="ECO:0000256" key="7">
    <source>
        <dbReference type="ARBA" id="ARBA00023239"/>
    </source>
</evidence>
<dbReference type="CDD" id="cd01288">
    <property type="entry name" value="FabZ"/>
    <property type="match status" value="1"/>
</dbReference>
<keyword evidence="6" id="KW-0443">Lipid metabolism</keyword>
<evidence type="ECO:0000256" key="6">
    <source>
        <dbReference type="ARBA" id="ARBA00023098"/>
    </source>
</evidence>
<dbReference type="InterPro" id="IPR029069">
    <property type="entry name" value="HotDog_dom_sf"/>
</dbReference>
<feature type="signal peptide" evidence="9">
    <location>
        <begin position="1"/>
        <end position="15"/>
    </location>
</feature>
<gene>
    <name evidence="10" type="ORF">Ctob_006212</name>
</gene>
<comment type="caution">
    <text evidence="10">The sequence shown here is derived from an EMBL/GenBank/DDBJ whole genome shotgun (WGS) entry which is preliminary data.</text>
</comment>
<dbReference type="GO" id="GO:0016020">
    <property type="term" value="C:membrane"/>
    <property type="evidence" value="ECO:0007669"/>
    <property type="project" value="GOC"/>
</dbReference>
<dbReference type="InterPro" id="IPR010084">
    <property type="entry name" value="FabZ"/>
</dbReference>
<dbReference type="HAMAP" id="MF_00406">
    <property type="entry name" value="FabZ"/>
    <property type="match status" value="1"/>
</dbReference>
<dbReference type="InterPro" id="IPR013114">
    <property type="entry name" value="FabA_FabZ"/>
</dbReference>
<comment type="subcellular location">
    <subcellularLocation>
        <location evidence="1">Cytoplasm</location>
    </subcellularLocation>
</comment>
<dbReference type="SUPFAM" id="SSF54637">
    <property type="entry name" value="Thioesterase/thiol ester dehydrase-isomerase"/>
    <property type="match status" value="1"/>
</dbReference>
<dbReference type="PANTHER" id="PTHR30272">
    <property type="entry name" value="3-HYDROXYACYL-[ACYL-CARRIER-PROTEIN] DEHYDRATASE"/>
    <property type="match status" value="1"/>
</dbReference>
<evidence type="ECO:0000313" key="11">
    <source>
        <dbReference type="Proteomes" id="UP000037460"/>
    </source>
</evidence>
<evidence type="ECO:0000313" key="10">
    <source>
        <dbReference type="EMBL" id="KOO28906.1"/>
    </source>
</evidence>
<keyword evidence="11" id="KW-1185">Reference proteome</keyword>
<feature type="chain" id="PRO_5013380037" description="3-hydroxyacyl-[acyl-carrier-protein] dehydratase" evidence="9">
    <location>
        <begin position="16"/>
        <end position="210"/>
    </location>
</feature>
<keyword evidence="9" id="KW-0732">Signal</keyword>
<dbReference type="NCBIfam" id="NF000582">
    <property type="entry name" value="PRK00006.1"/>
    <property type="match status" value="1"/>
</dbReference>
<dbReference type="Proteomes" id="UP000037460">
    <property type="component" value="Unassembled WGS sequence"/>
</dbReference>
<sequence>MRFLPIVLLAATTEAFHVHAPSRVGARSLPLHMEAAVEAPEAPAEVWNGAEAWSAKIAEPAAVFDILAIKNVLPHRYPFLLVDKIIEFIPGKKAVGIKKVTANEEFFNGHFPLRPIMPGVLQVEAMAQVGGMIALQQPVTDGKGDFFFAGVNDVKWRRPVVPGDTLVMEMEMTAFKPRFGLVKMKGVCYVDGQKVVEGDFQFAMVKAKAE</sequence>
<dbReference type="GO" id="GO:0019171">
    <property type="term" value="F:(3R)-hydroxyacyl-[acyl-carrier-protein] dehydratase activity"/>
    <property type="evidence" value="ECO:0007669"/>
    <property type="project" value="UniProtKB-EC"/>
</dbReference>
<dbReference type="GO" id="GO:0005737">
    <property type="term" value="C:cytoplasm"/>
    <property type="evidence" value="ECO:0007669"/>
    <property type="project" value="UniProtKB-SubCell"/>
</dbReference>
<dbReference type="NCBIfam" id="TIGR01750">
    <property type="entry name" value="fabZ"/>
    <property type="match status" value="1"/>
</dbReference>
<evidence type="ECO:0000256" key="4">
    <source>
        <dbReference type="ARBA" id="ARBA00022516"/>
    </source>
</evidence>
<dbReference type="Gene3D" id="3.10.129.10">
    <property type="entry name" value="Hotdog Thioesterase"/>
    <property type="match status" value="1"/>
</dbReference>
<keyword evidence="3" id="KW-0963">Cytoplasm</keyword>
<dbReference type="FunFam" id="3.10.129.10:FF:000001">
    <property type="entry name" value="3-hydroxyacyl-[acyl-carrier-protein] dehydratase FabZ"/>
    <property type="match status" value="1"/>
</dbReference>
<dbReference type="GO" id="GO:0009245">
    <property type="term" value="P:lipid A biosynthetic process"/>
    <property type="evidence" value="ECO:0007669"/>
    <property type="project" value="UniProtKB-KW"/>
</dbReference>
<evidence type="ECO:0000256" key="9">
    <source>
        <dbReference type="SAM" id="SignalP"/>
    </source>
</evidence>
<comment type="function">
    <text evidence="8">Involved in unsaturated fatty acids biosynthesis. Catalyzes the dehydration of short chain beta-hydroxyacyl-ACPs and long chain saturated and unsaturated beta-hydroxyacyl-ACPs.</text>
</comment>
<keyword evidence="4" id="KW-0444">Lipid biosynthesis</keyword>
<evidence type="ECO:0000256" key="8">
    <source>
        <dbReference type="ARBA" id="ARBA00025049"/>
    </source>
</evidence>
<evidence type="ECO:0000256" key="3">
    <source>
        <dbReference type="ARBA" id="ARBA00022490"/>
    </source>
</evidence>
<dbReference type="AlphaFoldDB" id="A0A0M0JQN0"/>
<evidence type="ECO:0000256" key="5">
    <source>
        <dbReference type="ARBA" id="ARBA00022556"/>
    </source>
</evidence>
<protein>
    <recommendedName>
        <fullName evidence="2">3-hydroxyacyl-[acyl-carrier-protein] dehydratase</fullName>
        <ecNumber evidence="2">4.2.1.59</ecNumber>
    </recommendedName>
</protein>
<name>A0A0M0JQN0_9EUKA</name>
<keyword evidence="7" id="KW-0456">Lyase</keyword>
<evidence type="ECO:0000256" key="1">
    <source>
        <dbReference type="ARBA" id="ARBA00004496"/>
    </source>
</evidence>
<dbReference type="Pfam" id="PF07977">
    <property type="entry name" value="FabA"/>
    <property type="match status" value="1"/>
</dbReference>
<dbReference type="OrthoDB" id="4155at2759"/>